<keyword evidence="1" id="KW-0175">Coiled coil</keyword>
<evidence type="ECO:0000313" key="3">
    <source>
        <dbReference type="EMBL" id="EZG78657.1"/>
    </source>
</evidence>
<accession>A0A023BB23</accession>
<comment type="caution">
    <text evidence="3">The sequence shown here is derived from an EMBL/GenBank/DDBJ whole genome shotgun (WGS) entry which is preliminary data.</text>
</comment>
<reference evidence="3" key="1">
    <citation type="submission" date="2013-12" db="EMBL/GenBank/DDBJ databases">
        <authorList>
            <person name="Omoto C.K."/>
            <person name="Sibley D."/>
            <person name="Venepally P."/>
            <person name="Hadjithomas M."/>
            <person name="Karamycheva S."/>
            <person name="Brunk B."/>
            <person name="Roos D."/>
            <person name="Caler E."/>
            <person name="Lorenzi H."/>
        </authorList>
    </citation>
    <scope>NUCLEOTIDE SEQUENCE</scope>
</reference>
<keyword evidence="4" id="KW-1185">Reference proteome</keyword>
<proteinExistence type="predicted"/>
<dbReference type="VEuPathDB" id="CryptoDB:GNI_033610"/>
<dbReference type="GeneID" id="22911335"/>
<feature type="coiled-coil region" evidence="1">
    <location>
        <begin position="154"/>
        <end position="195"/>
    </location>
</feature>
<evidence type="ECO:0000313" key="4">
    <source>
        <dbReference type="Proteomes" id="UP000019763"/>
    </source>
</evidence>
<dbReference type="Proteomes" id="UP000019763">
    <property type="component" value="Unassembled WGS sequence"/>
</dbReference>
<evidence type="ECO:0000256" key="1">
    <source>
        <dbReference type="SAM" id="Coils"/>
    </source>
</evidence>
<dbReference type="EMBL" id="AFNH02000258">
    <property type="protein sequence ID" value="EZG78657.1"/>
    <property type="molecule type" value="Genomic_DNA"/>
</dbReference>
<feature type="region of interest" description="Disordered" evidence="2">
    <location>
        <begin position="198"/>
        <end position="237"/>
    </location>
</feature>
<name>A0A023BB23_GRENI</name>
<feature type="region of interest" description="Disordered" evidence="2">
    <location>
        <begin position="285"/>
        <end position="334"/>
    </location>
</feature>
<feature type="compositionally biased region" description="Low complexity" evidence="2">
    <location>
        <begin position="293"/>
        <end position="308"/>
    </location>
</feature>
<dbReference type="AlphaFoldDB" id="A0A023BB23"/>
<gene>
    <name evidence="3" type="ORF">GNI_033610</name>
</gene>
<evidence type="ECO:0000256" key="2">
    <source>
        <dbReference type="SAM" id="MobiDB-lite"/>
    </source>
</evidence>
<feature type="compositionally biased region" description="Low complexity" evidence="2">
    <location>
        <begin position="218"/>
        <end position="228"/>
    </location>
</feature>
<protein>
    <submittedName>
        <fullName evidence="3">Uncharacterized protein</fullName>
    </submittedName>
</protein>
<sequence>MDGSGRAVVCRFCGYKTTKAGAWLGHCRDEGCWYLYCERCCIKFRSPTEAFEHHQKERCTSYGTNTGDWHGHCCGLTYTRKKPLNSHCYHTHGGRSRCDAWQVIPCKCRRFYGDEFGYNKHIETLGDSWFCKTCDTYTKEAPQCGHKVKHVWYEEDFEAECGKLREQNRSLVQEMGALKIENAALKIEIETLKMQTPSAKTKLTDDLQPDLGYDDADASTADADASTADDARASTADESKMFTADGAKAFSLVEAKKALPDDANASTADESKMFTADDAKAFSPAEAKKALPDDANASAADESNAATADDARASTPDEALTSILLPPGAPQGVC</sequence>
<organism evidence="3 4">
    <name type="scientific">Gregarina niphandrodes</name>
    <name type="common">Septate eugregarine</name>
    <dbReference type="NCBI Taxonomy" id="110365"/>
    <lineage>
        <taxon>Eukaryota</taxon>
        <taxon>Sar</taxon>
        <taxon>Alveolata</taxon>
        <taxon>Apicomplexa</taxon>
        <taxon>Conoidasida</taxon>
        <taxon>Gregarinasina</taxon>
        <taxon>Eugregarinorida</taxon>
        <taxon>Gregarinidae</taxon>
        <taxon>Gregarina</taxon>
    </lineage>
</organism>
<dbReference type="RefSeq" id="XP_011129215.1">
    <property type="nucleotide sequence ID" value="XM_011130913.1"/>
</dbReference>